<evidence type="ECO:0000259" key="10">
    <source>
        <dbReference type="PROSITE" id="PS51194"/>
    </source>
</evidence>
<comment type="caution">
    <text evidence="11">The sequence shown here is derived from an EMBL/GenBank/DDBJ whole genome shotgun (WGS) entry which is preliminary data.</text>
</comment>
<dbReference type="InterPro" id="IPR027417">
    <property type="entry name" value="P-loop_NTPase"/>
</dbReference>
<dbReference type="GO" id="GO:0005524">
    <property type="term" value="F:ATP binding"/>
    <property type="evidence" value="ECO:0007669"/>
    <property type="project" value="UniProtKB-UniRule"/>
</dbReference>
<feature type="domain" description="Helicase ATP-binding" evidence="9">
    <location>
        <begin position="195"/>
        <end position="443"/>
    </location>
</feature>
<dbReference type="CDD" id="cd17956">
    <property type="entry name" value="DEADc_DDX51"/>
    <property type="match status" value="1"/>
</dbReference>
<keyword evidence="2 6" id="KW-0378">Hydrolase</keyword>
<dbReference type="EMBL" id="JAHFYH010000003">
    <property type="protein sequence ID" value="KAH0234574.1"/>
    <property type="molecule type" value="Genomic_DNA"/>
</dbReference>
<dbReference type="PROSITE" id="PS51194">
    <property type="entry name" value="HELICASE_CTER"/>
    <property type="match status" value="1"/>
</dbReference>
<dbReference type="PROSITE" id="PS51192">
    <property type="entry name" value="HELICASE_ATP_BIND_1"/>
    <property type="match status" value="1"/>
</dbReference>
<dbReference type="OrthoDB" id="3370at2759"/>
<dbReference type="AlphaFoldDB" id="A0A9P8GP82"/>
<comment type="function">
    <text evidence="7">RNA helicase.</text>
</comment>
<dbReference type="GO" id="GO:0003723">
    <property type="term" value="F:RNA binding"/>
    <property type="evidence" value="ECO:0007669"/>
    <property type="project" value="UniProtKB-UniRule"/>
</dbReference>
<dbReference type="SMART" id="SM00487">
    <property type="entry name" value="DEXDc"/>
    <property type="match status" value="1"/>
</dbReference>
<dbReference type="InterPro" id="IPR014001">
    <property type="entry name" value="Helicase_ATP-bd"/>
</dbReference>
<evidence type="ECO:0000256" key="3">
    <source>
        <dbReference type="ARBA" id="ARBA00022806"/>
    </source>
</evidence>
<feature type="compositionally biased region" description="Basic and acidic residues" evidence="8">
    <location>
        <begin position="756"/>
        <end position="765"/>
    </location>
</feature>
<feature type="compositionally biased region" description="Acidic residues" evidence="8">
    <location>
        <begin position="518"/>
        <end position="544"/>
    </location>
</feature>
<dbReference type="InterPro" id="IPR011545">
    <property type="entry name" value="DEAD/DEAH_box_helicase_dom"/>
</dbReference>
<dbReference type="InterPro" id="IPR000629">
    <property type="entry name" value="RNA-helicase_DEAD-box_CS"/>
</dbReference>
<keyword evidence="3 6" id="KW-0347">Helicase</keyword>
<name>A0A9P8GP82_AURME</name>
<dbReference type="Proteomes" id="UP000767238">
    <property type="component" value="Unassembled WGS sequence"/>
</dbReference>
<feature type="non-terminal residue" evidence="11">
    <location>
        <position position="1"/>
    </location>
</feature>
<reference evidence="11" key="2">
    <citation type="submission" date="2021-08" db="EMBL/GenBank/DDBJ databases">
        <authorList>
            <person name="Gostincar C."/>
            <person name="Sun X."/>
            <person name="Song Z."/>
            <person name="Gunde-Cimerman N."/>
        </authorList>
    </citation>
    <scope>NUCLEOTIDE SEQUENCE</scope>
    <source>
        <strain evidence="11">EXF-8016</strain>
    </source>
</reference>
<evidence type="ECO:0000313" key="11">
    <source>
        <dbReference type="EMBL" id="KAH0234574.1"/>
    </source>
</evidence>
<comment type="similarity">
    <text evidence="6">Belongs to the DEAD box helicase family.</text>
</comment>
<evidence type="ECO:0000256" key="6">
    <source>
        <dbReference type="RuleBase" id="RU000492"/>
    </source>
</evidence>
<organism evidence="11 12">
    <name type="scientific">Aureobasidium melanogenum</name>
    <name type="common">Aureobasidium pullulans var. melanogenum</name>
    <dbReference type="NCBI Taxonomy" id="46634"/>
    <lineage>
        <taxon>Eukaryota</taxon>
        <taxon>Fungi</taxon>
        <taxon>Dikarya</taxon>
        <taxon>Ascomycota</taxon>
        <taxon>Pezizomycotina</taxon>
        <taxon>Dothideomycetes</taxon>
        <taxon>Dothideomycetidae</taxon>
        <taxon>Dothideales</taxon>
        <taxon>Saccotheciaceae</taxon>
        <taxon>Aureobasidium</taxon>
    </lineage>
</organism>
<dbReference type="EC" id="3.6.4.13" evidence="7"/>
<evidence type="ECO:0000256" key="2">
    <source>
        <dbReference type="ARBA" id="ARBA00022801"/>
    </source>
</evidence>
<evidence type="ECO:0000256" key="4">
    <source>
        <dbReference type="ARBA" id="ARBA00022840"/>
    </source>
</evidence>
<gene>
    <name evidence="11" type="ORF">KCV03_g894</name>
</gene>
<dbReference type="CDD" id="cd18787">
    <property type="entry name" value="SF2_C_DEAD"/>
    <property type="match status" value="1"/>
</dbReference>
<comment type="catalytic activity">
    <reaction evidence="7">
        <text>ATP + H2O = ADP + phosphate + H(+)</text>
        <dbReference type="Rhea" id="RHEA:13065"/>
        <dbReference type="ChEBI" id="CHEBI:15377"/>
        <dbReference type="ChEBI" id="CHEBI:15378"/>
        <dbReference type="ChEBI" id="CHEBI:30616"/>
        <dbReference type="ChEBI" id="CHEBI:43474"/>
        <dbReference type="ChEBI" id="CHEBI:456216"/>
        <dbReference type="EC" id="3.6.4.13"/>
    </reaction>
</comment>
<proteinExistence type="inferred from homology"/>
<feature type="region of interest" description="Disordered" evidence="8">
    <location>
        <begin position="499"/>
        <end position="579"/>
    </location>
</feature>
<evidence type="ECO:0000256" key="1">
    <source>
        <dbReference type="ARBA" id="ARBA00022741"/>
    </source>
</evidence>
<accession>A0A9P8GP82</accession>
<dbReference type="Pfam" id="PF00270">
    <property type="entry name" value="DEAD"/>
    <property type="match status" value="2"/>
</dbReference>
<evidence type="ECO:0000256" key="7">
    <source>
        <dbReference type="RuleBase" id="RU365068"/>
    </source>
</evidence>
<sequence length="765" mass="83077">MAPYARYVPPKPSALAAADTTSDPHASVPLQQKQVKVPKGPSRSDDNGRKKRKRAEIDTPPATTTTTDTNNGDDTSAIPSKHSAVYSKFQKAAQRSEAVRAAAPDDNVDSADQPELHDLIPLPQPERAPTPDFVPSFSSLPQWLAQPIVVSQSTTRPFSDLSLSKKTLAHLEARGYTTAFAVQAALLPLLLPHPYLTHLPPNDICVSAPTGSGKTLAYVLPIIENLRTRLDTKLRAVIVVPTRELVAQASAVVSTCAQGSAIQIALAVGNQSVAAEQDSLIKRGRAYDPGRYRALMEKARKRQCFELDSDLTDIEATMLDDVVRLPTGYVPTYNSAADLLICTPGRLVEHLTATAGFTLDHVEWLVVDEADRLLDQSFQEWVAKVTAALDNQKPISTPSPETAALRHLMPRRYRYVRKVILSATMTRDISKLSALKLRRPTMVVVKTEAEAKIDNEATVAVGAEDFELPTTLSEFAVPVGDGSDKPLFLLELLRSKIFPGSMSGPKKNEDDSSSTDSSDTDSSSEDDSDSSSDSSGDDTSDSSDDSSSSSGDNESDSDSDSDSEMSTSSAAPKQMTGLAAKTTESSMVLIFTPSTEAAARLHHLITQIEPSYKATTLLLTKSSTNFNFNTSSPPRIIISTDRASRGLDLPLLTHVINYTIPRSLASYVHRVGRTARAGRSGEAWTLFAENEGRWFWNEIARTTGISRSTKVERMNLKLAVEQKEGGEMRSRYVDALEGMKEIVTSKNMKPKKGKGRKGDDVEMTG</sequence>
<feature type="region of interest" description="Disordered" evidence="8">
    <location>
        <begin position="1"/>
        <end position="81"/>
    </location>
</feature>
<evidence type="ECO:0000313" key="12">
    <source>
        <dbReference type="Proteomes" id="UP000767238"/>
    </source>
</evidence>
<dbReference type="SMART" id="SM00490">
    <property type="entry name" value="HELICc"/>
    <property type="match status" value="1"/>
</dbReference>
<evidence type="ECO:0000259" key="9">
    <source>
        <dbReference type="PROSITE" id="PS51192"/>
    </source>
</evidence>
<keyword evidence="1 6" id="KW-0547">Nucleotide-binding</keyword>
<dbReference type="GO" id="GO:0016787">
    <property type="term" value="F:hydrolase activity"/>
    <property type="evidence" value="ECO:0007669"/>
    <property type="project" value="UniProtKB-KW"/>
</dbReference>
<protein>
    <recommendedName>
        <fullName evidence="7">ATP-dependent RNA helicase</fullName>
        <ecNumber evidence="7">3.6.4.13</ecNumber>
    </recommendedName>
</protein>
<dbReference type="Gene3D" id="3.40.50.300">
    <property type="entry name" value="P-loop containing nucleotide triphosphate hydrolases"/>
    <property type="match status" value="2"/>
</dbReference>
<dbReference type="PROSITE" id="PS00039">
    <property type="entry name" value="DEAD_ATP_HELICASE"/>
    <property type="match status" value="1"/>
</dbReference>
<feature type="compositionally biased region" description="Acidic residues" evidence="8">
    <location>
        <begin position="553"/>
        <end position="563"/>
    </location>
</feature>
<dbReference type="SUPFAM" id="SSF52540">
    <property type="entry name" value="P-loop containing nucleoside triphosphate hydrolases"/>
    <property type="match status" value="2"/>
</dbReference>
<dbReference type="InterPro" id="IPR001650">
    <property type="entry name" value="Helicase_C-like"/>
</dbReference>
<feature type="compositionally biased region" description="Low complexity" evidence="8">
    <location>
        <begin position="58"/>
        <end position="75"/>
    </location>
</feature>
<dbReference type="Pfam" id="PF00271">
    <property type="entry name" value="Helicase_C"/>
    <property type="match status" value="1"/>
</dbReference>
<feature type="domain" description="Helicase C-terminal" evidence="10">
    <location>
        <begin position="574"/>
        <end position="731"/>
    </location>
</feature>
<dbReference type="PANTHER" id="PTHR24031">
    <property type="entry name" value="RNA HELICASE"/>
    <property type="match status" value="1"/>
</dbReference>
<dbReference type="GO" id="GO:0003724">
    <property type="term" value="F:RNA helicase activity"/>
    <property type="evidence" value="ECO:0007669"/>
    <property type="project" value="UniProtKB-EC"/>
</dbReference>
<evidence type="ECO:0000256" key="5">
    <source>
        <dbReference type="ARBA" id="ARBA00022884"/>
    </source>
</evidence>
<keyword evidence="5 7" id="KW-0694">RNA-binding</keyword>
<comment type="domain">
    <text evidence="7">The Q motif is unique to and characteristic of the DEAD box family of RNA helicases and controls ATP binding and hydrolysis.</text>
</comment>
<feature type="region of interest" description="Disordered" evidence="8">
    <location>
        <begin position="746"/>
        <end position="765"/>
    </location>
</feature>
<reference evidence="11" key="1">
    <citation type="journal article" date="2021" name="J Fungi (Basel)">
        <title>Virulence traits and population genomics of the black yeast Aureobasidium melanogenum.</title>
        <authorList>
            <person name="Cernosa A."/>
            <person name="Sun X."/>
            <person name="Gostincar C."/>
            <person name="Fang C."/>
            <person name="Gunde-Cimerman N."/>
            <person name="Song Z."/>
        </authorList>
    </citation>
    <scope>NUCLEOTIDE SEQUENCE</scope>
    <source>
        <strain evidence="11">EXF-8016</strain>
    </source>
</reference>
<keyword evidence="4 6" id="KW-0067">ATP-binding</keyword>
<feature type="compositionally biased region" description="Polar residues" evidence="8">
    <location>
        <begin position="19"/>
        <end position="34"/>
    </location>
</feature>
<evidence type="ECO:0000256" key="8">
    <source>
        <dbReference type="SAM" id="MobiDB-lite"/>
    </source>
</evidence>